<proteinExistence type="predicted"/>
<keyword evidence="2" id="KW-1185">Reference proteome</keyword>
<name>A0A9P5Y827_9AGAR</name>
<evidence type="ECO:0000313" key="2">
    <source>
        <dbReference type="Proteomes" id="UP000807353"/>
    </source>
</evidence>
<reference evidence="1" key="1">
    <citation type="submission" date="2020-11" db="EMBL/GenBank/DDBJ databases">
        <authorList>
            <consortium name="DOE Joint Genome Institute"/>
            <person name="Ahrendt S."/>
            <person name="Riley R."/>
            <person name="Andreopoulos W."/>
            <person name="Labutti K."/>
            <person name="Pangilinan J."/>
            <person name="Ruiz-Duenas F.J."/>
            <person name="Barrasa J.M."/>
            <person name="Sanchez-Garcia M."/>
            <person name="Camarero S."/>
            <person name="Miyauchi S."/>
            <person name="Serrano A."/>
            <person name="Linde D."/>
            <person name="Babiker R."/>
            <person name="Drula E."/>
            <person name="Ayuso-Fernandez I."/>
            <person name="Pacheco R."/>
            <person name="Padilla G."/>
            <person name="Ferreira P."/>
            <person name="Barriuso J."/>
            <person name="Kellner H."/>
            <person name="Castanera R."/>
            <person name="Alfaro M."/>
            <person name="Ramirez L."/>
            <person name="Pisabarro A.G."/>
            <person name="Kuo A."/>
            <person name="Tritt A."/>
            <person name="Lipzen A."/>
            <person name="He G."/>
            <person name="Yan M."/>
            <person name="Ng V."/>
            <person name="Cullen D."/>
            <person name="Martin F."/>
            <person name="Rosso M.-N."/>
            <person name="Henrissat B."/>
            <person name="Hibbett D."/>
            <person name="Martinez A.T."/>
            <person name="Grigoriev I.V."/>
        </authorList>
    </citation>
    <scope>NUCLEOTIDE SEQUENCE</scope>
    <source>
        <strain evidence="1">CBS 247.69</strain>
    </source>
</reference>
<dbReference type="InterPro" id="IPR032675">
    <property type="entry name" value="LRR_dom_sf"/>
</dbReference>
<protein>
    <recommendedName>
        <fullName evidence="3">F-box domain-containing protein</fullName>
    </recommendedName>
</protein>
<dbReference type="EMBL" id="MU150248">
    <property type="protein sequence ID" value="KAF9465302.1"/>
    <property type="molecule type" value="Genomic_DNA"/>
</dbReference>
<sequence>MPHSTEDLGFPQEIWLYIFRLATSTTRGWHSPITKYTPFEPVRRTTVEKKKRSFETKRAIVLVCKAWRFLAMELMYEEIRIRHSTRGLLEGLEKSGQELGVDGYARWVRRIVIDPVILDFDVLNPVDIPPILARCSSAEMLIRPITAFTNNPPLHRSQSADFPILLTLQRIDWWLASAEPNGPGRGNPWSSDFLSQVIQNSPNLRYLTISGNRVSQFFRSPDANEHPPHVLSLPSLRTLRVDFDSRDPLFAGTVFECPNLDCFIIGAPISVCQPLLYTCGAQLKVVEISRRRYSLFELEDTRMMVKPVLDYCPNLEELYLYIDTPLLPTPVHLDIAHPKLKYVGLRAAGATIFWGFVDLYPELFRGSSFPALKCVGIDPTEWATLNTPLIGRLPGLEEDLHQWGCTLKFTTSSGFLWTSQLYPKGLRLARQEEFVTG</sequence>
<dbReference type="AlphaFoldDB" id="A0A9P5Y827"/>
<gene>
    <name evidence="1" type="ORF">BDZ94DRAFT_389614</name>
</gene>
<organism evidence="1 2">
    <name type="scientific">Collybia nuda</name>
    <dbReference type="NCBI Taxonomy" id="64659"/>
    <lineage>
        <taxon>Eukaryota</taxon>
        <taxon>Fungi</taxon>
        <taxon>Dikarya</taxon>
        <taxon>Basidiomycota</taxon>
        <taxon>Agaricomycotina</taxon>
        <taxon>Agaricomycetes</taxon>
        <taxon>Agaricomycetidae</taxon>
        <taxon>Agaricales</taxon>
        <taxon>Tricholomatineae</taxon>
        <taxon>Clitocybaceae</taxon>
        <taxon>Collybia</taxon>
    </lineage>
</organism>
<dbReference type="SUPFAM" id="SSF52047">
    <property type="entry name" value="RNI-like"/>
    <property type="match status" value="1"/>
</dbReference>
<evidence type="ECO:0008006" key="3">
    <source>
        <dbReference type="Google" id="ProtNLM"/>
    </source>
</evidence>
<comment type="caution">
    <text evidence="1">The sequence shown here is derived from an EMBL/GenBank/DDBJ whole genome shotgun (WGS) entry which is preliminary data.</text>
</comment>
<dbReference type="Proteomes" id="UP000807353">
    <property type="component" value="Unassembled WGS sequence"/>
</dbReference>
<dbReference type="OrthoDB" id="3256525at2759"/>
<evidence type="ECO:0000313" key="1">
    <source>
        <dbReference type="EMBL" id="KAF9465302.1"/>
    </source>
</evidence>
<dbReference type="Gene3D" id="3.80.10.10">
    <property type="entry name" value="Ribonuclease Inhibitor"/>
    <property type="match status" value="1"/>
</dbReference>
<accession>A0A9P5Y827</accession>